<dbReference type="OrthoDB" id="9971682at2"/>
<dbReference type="RefSeq" id="WP_143053775.1">
    <property type="nucleotide sequence ID" value="NZ_FNZR01000001.1"/>
</dbReference>
<protein>
    <recommendedName>
        <fullName evidence="4">DUF4397 domain-containing protein</fullName>
    </recommendedName>
</protein>
<reference evidence="3" key="1">
    <citation type="submission" date="2016-10" db="EMBL/GenBank/DDBJ databases">
        <authorList>
            <person name="Varghese N."/>
            <person name="Submissions S."/>
        </authorList>
    </citation>
    <scope>NUCLEOTIDE SEQUENCE [LARGE SCALE GENOMIC DNA]</scope>
    <source>
        <strain evidence="3">Jip14</strain>
    </source>
</reference>
<evidence type="ECO:0000256" key="1">
    <source>
        <dbReference type="SAM" id="SignalP"/>
    </source>
</evidence>
<dbReference type="STRING" id="332977.SAMN05421740_101473"/>
<proteinExistence type="predicted"/>
<evidence type="ECO:0008006" key="4">
    <source>
        <dbReference type="Google" id="ProtNLM"/>
    </source>
</evidence>
<gene>
    <name evidence="2" type="ORF">SAMN05421740_101473</name>
</gene>
<feature type="chain" id="PRO_5011491300" description="DUF4397 domain-containing protein" evidence="1">
    <location>
        <begin position="21"/>
        <end position="148"/>
    </location>
</feature>
<dbReference type="EMBL" id="FNZR01000001">
    <property type="protein sequence ID" value="SEK29812.1"/>
    <property type="molecule type" value="Genomic_DNA"/>
</dbReference>
<feature type="signal peptide" evidence="1">
    <location>
        <begin position="1"/>
        <end position="20"/>
    </location>
</feature>
<keyword evidence="3" id="KW-1185">Reference proteome</keyword>
<name>A0A1H7FZ85_9SPHI</name>
<dbReference type="Proteomes" id="UP000198916">
    <property type="component" value="Unassembled WGS sequence"/>
</dbReference>
<dbReference type="AlphaFoldDB" id="A0A1H7FZ85"/>
<accession>A0A1H7FZ85</accession>
<sequence length="148" mass="15623">MKKLMLLMLGGAMVATSAVAKEPQTQTAAKPDETALNKAYDEKMDAAALANGTLWGISNLSVGVYITAINTSTSQTYNLVVPANSTGAPSVSLPTGTYDISVSTSSVFANIYISDDDDSYTVNNVYYHTFYNITISNIAATVVAVSYP</sequence>
<keyword evidence="1" id="KW-0732">Signal</keyword>
<evidence type="ECO:0000313" key="3">
    <source>
        <dbReference type="Proteomes" id="UP000198916"/>
    </source>
</evidence>
<evidence type="ECO:0000313" key="2">
    <source>
        <dbReference type="EMBL" id="SEK29812.1"/>
    </source>
</evidence>
<organism evidence="2 3">
    <name type="scientific">Parapedobacter koreensis</name>
    <dbReference type="NCBI Taxonomy" id="332977"/>
    <lineage>
        <taxon>Bacteria</taxon>
        <taxon>Pseudomonadati</taxon>
        <taxon>Bacteroidota</taxon>
        <taxon>Sphingobacteriia</taxon>
        <taxon>Sphingobacteriales</taxon>
        <taxon>Sphingobacteriaceae</taxon>
        <taxon>Parapedobacter</taxon>
    </lineage>
</organism>